<organism evidence="1 2">
    <name type="scientific">Gimesia aquarii</name>
    <dbReference type="NCBI Taxonomy" id="2527964"/>
    <lineage>
        <taxon>Bacteria</taxon>
        <taxon>Pseudomonadati</taxon>
        <taxon>Planctomycetota</taxon>
        <taxon>Planctomycetia</taxon>
        <taxon>Planctomycetales</taxon>
        <taxon>Planctomycetaceae</taxon>
        <taxon>Gimesia</taxon>
    </lineage>
</organism>
<dbReference type="EMBL" id="CP037422">
    <property type="protein sequence ID" value="QDU06845.1"/>
    <property type="molecule type" value="Genomic_DNA"/>
</dbReference>
<proteinExistence type="predicted"/>
<accession>A0A517WNM5</accession>
<dbReference type="AlphaFoldDB" id="A0A517WNM5"/>
<gene>
    <name evidence="1" type="ORF">V202x_01880</name>
</gene>
<protein>
    <submittedName>
        <fullName evidence="1">Uncharacterized protein</fullName>
    </submittedName>
</protein>
<dbReference type="RefSeq" id="WP_145170350.1">
    <property type="nucleotide sequence ID" value="NZ_CP037422.1"/>
</dbReference>
<dbReference type="OrthoDB" id="9881010at2"/>
<reference evidence="1 2" key="1">
    <citation type="submission" date="2019-03" db="EMBL/GenBank/DDBJ databases">
        <title>Deep-cultivation of Planctomycetes and their phenomic and genomic characterization uncovers novel biology.</title>
        <authorList>
            <person name="Wiegand S."/>
            <person name="Jogler M."/>
            <person name="Boedeker C."/>
            <person name="Pinto D."/>
            <person name="Vollmers J."/>
            <person name="Rivas-Marin E."/>
            <person name="Kohn T."/>
            <person name="Peeters S.H."/>
            <person name="Heuer A."/>
            <person name="Rast P."/>
            <person name="Oberbeckmann S."/>
            <person name="Bunk B."/>
            <person name="Jeske O."/>
            <person name="Meyerdierks A."/>
            <person name="Storesund J.E."/>
            <person name="Kallscheuer N."/>
            <person name="Luecker S."/>
            <person name="Lage O.M."/>
            <person name="Pohl T."/>
            <person name="Merkel B.J."/>
            <person name="Hornburger P."/>
            <person name="Mueller R.-W."/>
            <person name="Bruemmer F."/>
            <person name="Labrenz M."/>
            <person name="Spormann A.M."/>
            <person name="Op den Camp H."/>
            <person name="Overmann J."/>
            <person name="Amann R."/>
            <person name="Jetten M.S.M."/>
            <person name="Mascher T."/>
            <person name="Medema M.H."/>
            <person name="Devos D.P."/>
            <person name="Kaster A.-K."/>
            <person name="Ovreas L."/>
            <person name="Rohde M."/>
            <person name="Galperin M.Y."/>
            <person name="Jogler C."/>
        </authorList>
    </citation>
    <scope>NUCLEOTIDE SEQUENCE [LARGE SCALE GENOMIC DNA]</scope>
    <source>
        <strain evidence="1 2">V202</strain>
    </source>
</reference>
<sequence length="88" mass="10056">MIHFVSCELLRIEGDDAFLEIKYRVDAGQEVYQYQVKQNFSVEDGCVYIGPPEVLNGNRPGWAEYASDHELIGDTLQDDYDEKSGMFS</sequence>
<dbReference type="Proteomes" id="UP000318384">
    <property type="component" value="Chromosome"/>
</dbReference>
<keyword evidence="2" id="KW-1185">Reference proteome</keyword>
<evidence type="ECO:0000313" key="2">
    <source>
        <dbReference type="Proteomes" id="UP000318384"/>
    </source>
</evidence>
<name>A0A517WNM5_9PLAN</name>
<evidence type="ECO:0000313" key="1">
    <source>
        <dbReference type="EMBL" id="QDU06845.1"/>
    </source>
</evidence>